<reference evidence="2 3" key="1">
    <citation type="submission" date="2016-10" db="EMBL/GenBank/DDBJ databases">
        <authorList>
            <person name="Varghese N."/>
            <person name="Submissions S."/>
        </authorList>
    </citation>
    <scope>NUCLEOTIDE SEQUENCE [LARGE SCALE GENOMIC DNA]</scope>
    <source>
        <strain evidence="2 3">LMG 22274</strain>
    </source>
</reference>
<dbReference type="EMBL" id="FNZM01000003">
    <property type="protein sequence ID" value="SEJ25402.1"/>
    <property type="molecule type" value="Genomic_DNA"/>
</dbReference>
<dbReference type="Proteomes" id="UP000183529">
    <property type="component" value="Unassembled WGS sequence"/>
</dbReference>
<sequence>MSLFSTLFRKKRPADTIDATSAAARQDMQDTPKQESGGEIAPELAHALAAFKAGRYDDAIASATPHTGRFADASRLCALSYSQSHRYPQAFSHWLALFEHEPTAHNAVQLATTSVMCGEVERGEAWLTKSMQVNQETHEQSDVSARTNFLSALVQRRYLSEALPHITWMRDAYAHLHITDSTFLYMRGVPFFETFLEKSLPILEGSLSREDVVNWYRELKGKLDESGEAQLADWIGKLQTELRAKP</sequence>
<accession>A0AAQ1GCY1</accession>
<dbReference type="AlphaFoldDB" id="A0AAQ1GCY1"/>
<evidence type="ECO:0000313" key="2">
    <source>
        <dbReference type="EMBL" id="SEJ25402.1"/>
    </source>
</evidence>
<dbReference type="Gene3D" id="1.25.40.10">
    <property type="entry name" value="Tetratricopeptide repeat domain"/>
    <property type="match status" value="1"/>
</dbReference>
<evidence type="ECO:0008006" key="4">
    <source>
        <dbReference type="Google" id="ProtNLM"/>
    </source>
</evidence>
<dbReference type="RefSeq" id="WP_074982224.1">
    <property type="nucleotide sequence ID" value="NZ_CADFGN010000001.1"/>
</dbReference>
<evidence type="ECO:0000256" key="1">
    <source>
        <dbReference type="SAM" id="MobiDB-lite"/>
    </source>
</evidence>
<name>A0AAQ1GCY1_9BURK</name>
<comment type="caution">
    <text evidence="2">The sequence shown here is derived from an EMBL/GenBank/DDBJ whole genome shotgun (WGS) entry which is preliminary data.</text>
</comment>
<evidence type="ECO:0000313" key="3">
    <source>
        <dbReference type="Proteomes" id="UP000183529"/>
    </source>
</evidence>
<protein>
    <recommendedName>
        <fullName evidence="4">Tetratricopeptide repeat protein</fullName>
    </recommendedName>
</protein>
<proteinExistence type="predicted"/>
<organism evidence="2 3">
    <name type="scientific">Paraburkholderia tropica</name>
    <dbReference type="NCBI Taxonomy" id="92647"/>
    <lineage>
        <taxon>Bacteria</taxon>
        <taxon>Pseudomonadati</taxon>
        <taxon>Pseudomonadota</taxon>
        <taxon>Betaproteobacteria</taxon>
        <taxon>Burkholderiales</taxon>
        <taxon>Burkholderiaceae</taxon>
        <taxon>Paraburkholderia</taxon>
    </lineage>
</organism>
<dbReference type="InterPro" id="IPR011990">
    <property type="entry name" value="TPR-like_helical_dom_sf"/>
</dbReference>
<dbReference type="SUPFAM" id="SSF48452">
    <property type="entry name" value="TPR-like"/>
    <property type="match status" value="1"/>
</dbReference>
<feature type="region of interest" description="Disordered" evidence="1">
    <location>
        <begin position="18"/>
        <end position="39"/>
    </location>
</feature>
<gene>
    <name evidence="2" type="ORF">SAMN05216550_103341</name>
</gene>